<dbReference type="EMBL" id="RBVX01000015">
    <property type="protein sequence ID" value="RSL32410.1"/>
    <property type="molecule type" value="Genomic_DNA"/>
</dbReference>
<keyword evidence="4" id="KW-0597">Phosphoprotein</keyword>
<comment type="subcellular location">
    <subcellularLocation>
        <location evidence="2">Cell membrane</location>
        <topology evidence="2">Multi-pass membrane protein</topology>
    </subcellularLocation>
</comment>
<evidence type="ECO:0000313" key="14">
    <source>
        <dbReference type="Proteomes" id="UP000275076"/>
    </source>
</evidence>
<dbReference type="InterPro" id="IPR005467">
    <property type="entry name" value="His_kinase_dom"/>
</dbReference>
<feature type="transmembrane region" description="Helical" evidence="11">
    <location>
        <begin position="371"/>
        <end position="389"/>
    </location>
</feature>
<dbReference type="SMART" id="SM00388">
    <property type="entry name" value="HisKA"/>
    <property type="match status" value="1"/>
</dbReference>
<dbReference type="Gene3D" id="1.10.287.130">
    <property type="match status" value="1"/>
</dbReference>
<feature type="transmembrane region" description="Helical" evidence="11">
    <location>
        <begin position="219"/>
        <end position="238"/>
    </location>
</feature>
<evidence type="ECO:0000313" key="13">
    <source>
        <dbReference type="EMBL" id="RSL32410.1"/>
    </source>
</evidence>
<feature type="transmembrane region" description="Helical" evidence="11">
    <location>
        <begin position="245"/>
        <end position="272"/>
    </location>
</feature>
<name>A0A428N1W3_9BACI</name>
<proteinExistence type="predicted"/>
<evidence type="ECO:0000256" key="1">
    <source>
        <dbReference type="ARBA" id="ARBA00000085"/>
    </source>
</evidence>
<accession>A0A428N1W3</accession>
<dbReference type="SMART" id="SM00387">
    <property type="entry name" value="HATPase_c"/>
    <property type="match status" value="1"/>
</dbReference>
<dbReference type="GO" id="GO:0005524">
    <property type="term" value="F:ATP binding"/>
    <property type="evidence" value="ECO:0007669"/>
    <property type="project" value="UniProtKB-KW"/>
</dbReference>
<dbReference type="InterPro" id="IPR003661">
    <property type="entry name" value="HisK_dim/P_dom"/>
</dbReference>
<keyword evidence="11" id="KW-1133">Transmembrane helix</keyword>
<evidence type="ECO:0000259" key="12">
    <source>
        <dbReference type="PROSITE" id="PS50109"/>
    </source>
</evidence>
<keyword evidence="8" id="KW-0067">ATP-binding</keyword>
<dbReference type="GO" id="GO:0005886">
    <property type="term" value="C:plasma membrane"/>
    <property type="evidence" value="ECO:0007669"/>
    <property type="project" value="UniProtKB-SubCell"/>
</dbReference>
<organism evidence="13 14">
    <name type="scientific">Salibacterium salarium</name>
    <dbReference type="NCBI Taxonomy" id="284579"/>
    <lineage>
        <taxon>Bacteria</taxon>
        <taxon>Bacillati</taxon>
        <taxon>Bacillota</taxon>
        <taxon>Bacilli</taxon>
        <taxon>Bacillales</taxon>
        <taxon>Bacillaceae</taxon>
    </lineage>
</organism>
<dbReference type="InterPro" id="IPR004358">
    <property type="entry name" value="Sig_transdc_His_kin-like_C"/>
</dbReference>
<dbReference type="Pfam" id="PF00512">
    <property type="entry name" value="HisKA"/>
    <property type="match status" value="1"/>
</dbReference>
<sequence>MLSYLIFNSQEVEIGMKNIFYLLIVCLASLFISACRLLDTEKPPEAEQGVLDLTEEWQQEDQTFTLDGEWEFYWEQLLEPSLIENGDALSSDYIKTPENWYKERFSNHGYATYRLQITLPEEREDDIMGLYIPDVNTAYTLWGNGKELASNGTVGINRSEMHPKHHPEITYFQANEDVLNVLVQVSDYYQRKSGWSESFHLGSSEAIQNMRDKNVAVEVFLVISLLVMGLYHIGIFILRPKDRSTLFFGGVCLAVAMRTLLLGEVLLVHFIPAINWELSLKLEYWGSCFGIIFFLLFIHAQFQEHMNHRIKNMFLMFFTGFAFFILVTPARVFTEMMLLLQLFAGFALLYLVIVLVGAFRNKRKGARLHMIAMTILLAFVINDILYYNHIVDTGETVSLGLFLYLFAQSFILSNVFARALTQSEQLSNRLEKVNQTLEVKVEERTKKLAETNEDLEQANERLEKMHRSRQELMSNISHELGTPLTSIQGYIKGMLDGVVDRNDPKYLQLVYDKTLFLRQIIQDLRELARLESNRMKFEFVDTDIHTFVQRLAETYRHEIESKNIEFRFENNLPPEGDKMVELDPIRIEQVVTNLLFNARKFTQAGSGITIELNETREDNASVVQIAVHDTGQGISPGELPKVFDRFYKGKSNNVKAEDGAGLGLAISAEIVYAHGGKMGTDSEEGKGSTFYFTLPVRDSKRNTRIT</sequence>
<comment type="catalytic activity">
    <reaction evidence="1">
        <text>ATP + protein L-histidine = ADP + protein N-phospho-L-histidine.</text>
        <dbReference type="EC" id="2.7.13.3"/>
    </reaction>
</comment>
<dbReference type="InterPro" id="IPR003594">
    <property type="entry name" value="HATPase_dom"/>
</dbReference>
<keyword evidence="9" id="KW-0902">Two-component regulatory system</keyword>
<dbReference type="SUPFAM" id="SSF55874">
    <property type="entry name" value="ATPase domain of HSP90 chaperone/DNA topoisomerase II/histidine kinase"/>
    <property type="match status" value="1"/>
</dbReference>
<evidence type="ECO:0000256" key="11">
    <source>
        <dbReference type="SAM" id="Phobius"/>
    </source>
</evidence>
<feature type="transmembrane region" description="Helical" evidence="11">
    <location>
        <begin position="338"/>
        <end position="359"/>
    </location>
</feature>
<dbReference type="Gene3D" id="3.30.565.10">
    <property type="entry name" value="Histidine kinase-like ATPase, C-terminal domain"/>
    <property type="match status" value="1"/>
</dbReference>
<protein>
    <recommendedName>
        <fullName evidence="3">histidine kinase</fullName>
        <ecNumber evidence="3">2.7.13.3</ecNumber>
    </recommendedName>
</protein>
<evidence type="ECO:0000256" key="6">
    <source>
        <dbReference type="ARBA" id="ARBA00022741"/>
    </source>
</evidence>
<keyword evidence="11" id="KW-0472">Membrane</keyword>
<feature type="coiled-coil region" evidence="10">
    <location>
        <begin position="416"/>
        <end position="475"/>
    </location>
</feature>
<evidence type="ECO:0000256" key="9">
    <source>
        <dbReference type="ARBA" id="ARBA00023012"/>
    </source>
</evidence>
<keyword evidence="10" id="KW-0175">Coiled coil</keyword>
<dbReference type="PANTHER" id="PTHR43711:SF1">
    <property type="entry name" value="HISTIDINE KINASE 1"/>
    <property type="match status" value="1"/>
</dbReference>
<dbReference type="EC" id="2.7.13.3" evidence="3"/>
<keyword evidence="7" id="KW-0418">Kinase</keyword>
<dbReference type="AlphaFoldDB" id="A0A428N1W3"/>
<evidence type="ECO:0000256" key="8">
    <source>
        <dbReference type="ARBA" id="ARBA00022840"/>
    </source>
</evidence>
<feature type="domain" description="Histidine kinase" evidence="12">
    <location>
        <begin position="475"/>
        <end position="698"/>
    </location>
</feature>
<keyword evidence="11" id="KW-0812">Transmembrane</keyword>
<dbReference type="PROSITE" id="PS50109">
    <property type="entry name" value="HIS_KIN"/>
    <property type="match status" value="1"/>
</dbReference>
<keyword evidence="6" id="KW-0547">Nucleotide-binding</keyword>
<evidence type="ECO:0000256" key="3">
    <source>
        <dbReference type="ARBA" id="ARBA00012438"/>
    </source>
</evidence>
<comment type="caution">
    <text evidence="13">The sequence shown here is derived from an EMBL/GenBank/DDBJ whole genome shotgun (WGS) entry which is preliminary data.</text>
</comment>
<evidence type="ECO:0000256" key="5">
    <source>
        <dbReference type="ARBA" id="ARBA00022679"/>
    </source>
</evidence>
<gene>
    <name evidence="13" type="ORF">D7Z54_16090</name>
</gene>
<evidence type="ECO:0000256" key="2">
    <source>
        <dbReference type="ARBA" id="ARBA00004651"/>
    </source>
</evidence>
<dbReference type="OrthoDB" id="9759607at2"/>
<feature type="transmembrane region" description="Helical" evidence="11">
    <location>
        <begin position="401"/>
        <end position="420"/>
    </location>
</feature>
<dbReference type="PANTHER" id="PTHR43711">
    <property type="entry name" value="TWO-COMPONENT HISTIDINE KINASE"/>
    <property type="match status" value="1"/>
</dbReference>
<dbReference type="InterPro" id="IPR008979">
    <property type="entry name" value="Galactose-bd-like_sf"/>
</dbReference>
<dbReference type="Pfam" id="PF02518">
    <property type="entry name" value="HATPase_c"/>
    <property type="match status" value="1"/>
</dbReference>
<evidence type="ECO:0000256" key="4">
    <source>
        <dbReference type="ARBA" id="ARBA00022553"/>
    </source>
</evidence>
<dbReference type="Proteomes" id="UP000275076">
    <property type="component" value="Unassembled WGS sequence"/>
</dbReference>
<dbReference type="PRINTS" id="PR00344">
    <property type="entry name" value="BCTRLSENSOR"/>
</dbReference>
<feature type="transmembrane region" description="Helical" evidence="11">
    <location>
        <begin position="314"/>
        <end position="332"/>
    </location>
</feature>
<evidence type="ECO:0000256" key="7">
    <source>
        <dbReference type="ARBA" id="ARBA00022777"/>
    </source>
</evidence>
<dbReference type="GO" id="GO:0000155">
    <property type="term" value="F:phosphorelay sensor kinase activity"/>
    <property type="evidence" value="ECO:0007669"/>
    <property type="project" value="InterPro"/>
</dbReference>
<dbReference type="InterPro" id="IPR036097">
    <property type="entry name" value="HisK_dim/P_sf"/>
</dbReference>
<dbReference type="Pfam" id="PF07695">
    <property type="entry name" value="7TMR-DISM_7TM"/>
    <property type="match status" value="1"/>
</dbReference>
<dbReference type="SUPFAM" id="SSF47384">
    <property type="entry name" value="Homodimeric domain of signal transducing histidine kinase"/>
    <property type="match status" value="1"/>
</dbReference>
<dbReference type="Gene3D" id="2.60.120.260">
    <property type="entry name" value="Galactose-binding domain-like"/>
    <property type="match status" value="1"/>
</dbReference>
<dbReference type="FunFam" id="3.30.565.10:FF:000006">
    <property type="entry name" value="Sensor histidine kinase WalK"/>
    <property type="match status" value="1"/>
</dbReference>
<evidence type="ECO:0000256" key="10">
    <source>
        <dbReference type="SAM" id="Coils"/>
    </source>
</evidence>
<feature type="transmembrane region" description="Helical" evidence="11">
    <location>
        <begin position="284"/>
        <end position="302"/>
    </location>
</feature>
<keyword evidence="5" id="KW-0808">Transferase</keyword>
<dbReference type="InterPro" id="IPR036890">
    <property type="entry name" value="HATPase_C_sf"/>
</dbReference>
<keyword evidence="14" id="KW-1185">Reference proteome</keyword>
<reference evidence="13 14" key="1">
    <citation type="submission" date="2018-10" db="EMBL/GenBank/DDBJ databases">
        <title>Draft genome sequence of Bacillus salarius IM0101, isolated from a hypersaline soil in Inner Mongolia, China.</title>
        <authorList>
            <person name="Yamprayoonswat W."/>
            <person name="Boonvisut S."/>
            <person name="Jumpathong W."/>
            <person name="Sittihan S."/>
            <person name="Ruangsuj P."/>
            <person name="Wanthongcharoen S."/>
            <person name="Thongpramul N."/>
            <person name="Pimmason S."/>
            <person name="Yu B."/>
            <person name="Yasawong M."/>
        </authorList>
    </citation>
    <scope>NUCLEOTIDE SEQUENCE [LARGE SCALE GENOMIC DNA]</scope>
    <source>
        <strain evidence="13 14">IM0101</strain>
    </source>
</reference>
<dbReference type="InterPro" id="IPR050736">
    <property type="entry name" value="Sensor_HK_Regulatory"/>
</dbReference>
<dbReference type="SUPFAM" id="SSF49785">
    <property type="entry name" value="Galactose-binding domain-like"/>
    <property type="match status" value="1"/>
</dbReference>
<dbReference type="CDD" id="cd00082">
    <property type="entry name" value="HisKA"/>
    <property type="match status" value="1"/>
</dbReference>
<dbReference type="InterPro" id="IPR011623">
    <property type="entry name" value="7TMR_DISM_rcpt_extracell_dom1"/>
</dbReference>